<evidence type="ECO:0000256" key="2">
    <source>
        <dbReference type="ARBA" id="ARBA00022777"/>
    </source>
</evidence>
<organism evidence="6 7">
    <name type="scientific">Rhodococcoides corynebacterioides</name>
    <dbReference type="NCBI Taxonomy" id="53972"/>
    <lineage>
        <taxon>Bacteria</taxon>
        <taxon>Bacillati</taxon>
        <taxon>Actinomycetota</taxon>
        <taxon>Actinomycetes</taxon>
        <taxon>Mycobacteriales</taxon>
        <taxon>Nocardiaceae</taxon>
        <taxon>Rhodococcoides</taxon>
    </lineage>
</organism>
<feature type="domain" description="ANTAR" evidence="5">
    <location>
        <begin position="151"/>
        <end position="212"/>
    </location>
</feature>
<keyword evidence="2" id="KW-0418">Kinase</keyword>
<dbReference type="Gene3D" id="1.10.10.10">
    <property type="entry name" value="Winged helix-like DNA-binding domain superfamily/Winged helix DNA-binding domain"/>
    <property type="match status" value="1"/>
</dbReference>
<dbReference type="InterPro" id="IPR029016">
    <property type="entry name" value="GAF-like_dom_sf"/>
</dbReference>
<name>A0ABS7NYD5_9NOCA</name>
<dbReference type="InterPro" id="IPR003018">
    <property type="entry name" value="GAF"/>
</dbReference>
<comment type="caution">
    <text evidence="6">The sequence shown here is derived from an EMBL/GenBank/DDBJ whole genome shotgun (WGS) entry which is preliminary data.</text>
</comment>
<dbReference type="PROSITE" id="PS50921">
    <property type="entry name" value="ANTAR"/>
    <property type="match status" value="1"/>
</dbReference>
<dbReference type="InterPro" id="IPR012074">
    <property type="entry name" value="GAF_ANTAR"/>
</dbReference>
<evidence type="ECO:0000313" key="6">
    <source>
        <dbReference type="EMBL" id="MBY6365157.1"/>
    </source>
</evidence>
<sequence length="217" mass="23846">MAEMARVIQQEHGSVEGTLLSITAEAVRLIPGADHAGITLVVRNHRIESRGATDELPRRVDALQEATGQGPCFDTVWKHHSVSVPDMAREDRWPQFAPAASEAGVRSMLTFRLYTHHDHLGALNLYSDAVHGFDDADDDVGVLLATHAALALVAAEQEHNFESALATRDVIGQAKGIIMERYDLRADAAFAMLVRLSQDWHTPVTDLATKIARREPE</sequence>
<reference evidence="6 7" key="1">
    <citation type="submission" date="2020-06" db="EMBL/GenBank/DDBJ databases">
        <title>Taxonomy, biology and ecology of Rhodococcus bacteria occurring in California pistachio and other woody hosts as revealed by genome sequence analyses.</title>
        <authorList>
            <person name="Gai Y."/>
            <person name="Riely B."/>
        </authorList>
    </citation>
    <scope>NUCLEOTIDE SEQUENCE [LARGE SCALE GENOMIC DNA]</scope>
    <source>
        <strain evidence="6 7">BP-281</strain>
    </source>
</reference>
<dbReference type="InterPro" id="IPR036388">
    <property type="entry name" value="WH-like_DNA-bd_sf"/>
</dbReference>
<protein>
    <submittedName>
        <fullName evidence="6">GAF and ANTAR domain-containing protein</fullName>
    </submittedName>
</protein>
<dbReference type="InterPro" id="IPR005561">
    <property type="entry name" value="ANTAR"/>
</dbReference>
<dbReference type="PIRSF" id="PIRSF036625">
    <property type="entry name" value="GAF_ANTAR"/>
    <property type="match status" value="1"/>
</dbReference>
<keyword evidence="1" id="KW-0808">Transferase</keyword>
<dbReference type="InterPro" id="IPR011006">
    <property type="entry name" value="CheY-like_superfamily"/>
</dbReference>
<dbReference type="SUPFAM" id="SSF52172">
    <property type="entry name" value="CheY-like"/>
    <property type="match status" value="1"/>
</dbReference>
<proteinExistence type="predicted"/>
<dbReference type="Pfam" id="PF13185">
    <property type="entry name" value="GAF_2"/>
    <property type="match status" value="1"/>
</dbReference>
<evidence type="ECO:0000256" key="4">
    <source>
        <dbReference type="ARBA" id="ARBA00023163"/>
    </source>
</evidence>
<keyword evidence="3" id="KW-0805">Transcription regulation</keyword>
<dbReference type="SMART" id="SM00065">
    <property type="entry name" value="GAF"/>
    <property type="match status" value="1"/>
</dbReference>
<dbReference type="Gene3D" id="3.30.450.40">
    <property type="match status" value="1"/>
</dbReference>
<keyword evidence="7" id="KW-1185">Reference proteome</keyword>
<accession>A0ABS7NYD5</accession>
<dbReference type="SUPFAM" id="SSF55781">
    <property type="entry name" value="GAF domain-like"/>
    <property type="match status" value="1"/>
</dbReference>
<evidence type="ECO:0000259" key="5">
    <source>
        <dbReference type="PROSITE" id="PS50921"/>
    </source>
</evidence>
<gene>
    <name evidence="6" type="ORF">HQ603_00155</name>
</gene>
<evidence type="ECO:0000313" key="7">
    <source>
        <dbReference type="Proteomes" id="UP000825228"/>
    </source>
</evidence>
<dbReference type="SMART" id="SM01012">
    <property type="entry name" value="ANTAR"/>
    <property type="match status" value="1"/>
</dbReference>
<dbReference type="Proteomes" id="UP000825228">
    <property type="component" value="Unassembled WGS sequence"/>
</dbReference>
<evidence type="ECO:0000256" key="3">
    <source>
        <dbReference type="ARBA" id="ARBA00023015"/>
    </source>
</evidence>
<keyword evidence="4" id="KW-0804">Transcription</keyword>
<dbReference type="Pfam" id="PF03861">
    <property type="entry name" value="ANTAR"/>
    <property type="match status" value="1"/>
</dbReference>
<dbReference type="EMBL" id="JABUBU010000001">
    <property type="protein sequence ID" value="MBY6365157.1"/>
    <property type="molecule type" value="Genomic_DNA"/>
</dbReference>
<evidence type="ECO:0000256" key="1">
    <source>
        <dbReference type="ARBA" id="ARBA00022679"/>
    </source>
</evidence>